<evidence type="ECO:0000256" key="1">
    <source>
        <dbReference type="SAM" id="Phobius"/>
    </source>
</evidence>
<feature type="transmembrane region" description="Helical" evidence="1">
    <location>
        <begin position="12"/>
        <end position="34"/>
    </location>
</feature>
<dbReference type="EMBL" id="UINC01203281">
    <property type="protein sequence ID" value="SVE23458.1"/>
    <property type="molecule type" value="Genomic_DNA"/>
</dbReference>
<feature type="non-terminal residue" evidence="2">
    <location>
        <position position="1"/>
    </location>
</feature>
<gene>
    <name evidence="2" type="ORF">METZ01_LOCUS476312</name>
</gene>
<proteinExistence type="predicted"/>
<dbReference type="AlphaFoldDB" id="A0A383BVQ5"/>
<protein>
    <recommendedName>
        <fullName evidence="3">O-antigen ligase domain-containing protein</fullName>
    </recommendedName>
</protein>
<keyword evidence="1" id="KW-0472">Membrane</keyword>
<feature type="transmembrane region" description="Helical" evidence="1">
    <location>
        <begin position="116"/>
        <end position="134"/>
    </location>
</feature>
<sequence length="193" mass="21362">CFAFLAYLRPAVFGRITASVFGFTIILVILYYQIELFNEGLAFLSLRFEEAANVEGTPFEAYITRYWEIIRAPWYFGSLNDLWGMGLGAGTRAGAAIGYGMPMEIEWGRHVKESGMIMGCLYVAIRIWISKDLLAVCLNAVKRDNYLAIFLWGACAPVILFGILGQPTNLGFAAFGGGLCLAAANTKIEHHRN</sequence>
<name>A0A383BVQ5_9ZZZZ</name>
<reference evidence="2" key="1">
    <citation type="submission" date="2018-05" db="EMBL/GenBank/DDBJ databases">
        <authorList>
            <person name="Lanie J.A."/>
            <person name="Ng W.-L."/>
            <person name="Kazmierczak K.M."/>
            <person name="Andrzejewski T.M."/>
            <person name="Davidsen T.M."/>
            <person name="Wayne K.J."/>
            <person name="Tettelin H."/>
            <person name="Glass J.I."/>
            <person name="Rusch D."/>
            <person name="Podicherti R."/>
            <person name="Tsui H.-C.T."/>
            <person name="Winkler M.E."/>
        </authorList>
    </citation>
    <scope>NUCLEOTIDE SEQUENCE</scope>
</reference>
<evidence type="ECO:0008006" key="3">
    <source>
        <dbReference type="Google" id="ProtNLM"/>
    </source>
</evidence>
<organism evidence="2">
    <name type="scientific">marine metagenome</name>
    <dbReference type="NCBI Taxonomy" id="408172"/>
    <lineage>
        <taxon>unclassified sequences</taxon>
        <taxon>metagenomes</taxon>
        <taxon>ecological metagenomes</taxon>
    </lineage>
</organism>
<feature type="transmembrane region" description="Helical" evidence="1">
    <location>
        <begin position="146"/>
        <end position="164"/>
    </location>
</feature>
<keyword evidence="1" id="KW-1133">Transmembrane helix</keyword>
<accession>A0A383BVQ5</accession>
<keyword evidence="1" id="KW-0812">Transmembrane</keyword>
<evidence type="ECO:0000313" key="2">
    <source>
        <dbReference type="EMBL" id="SVE23458.1"/>
    </source>
</evidence>